<keyword evidence="2" id="KW-0813">Transport</keyword>
<keyword evidence="4" id="KW-0029">Amino-acid transport</keyword>
<dbReference type="PIRSF" id="PIRSF006060">
    <property type="entry name" value="AA_transporter"/>
    <property type="match status" value="1"/>
</dbReference>
<feature type="transmembrane region" description="Helical" evidence="8">
    <location>
        <begin position="489"/>
        <end position="508"/>
    </location>
</feature>
<dbReference type="InterPro" id="IPR050524">
    <property type="entry name" value="APC_YAT"/>
</dbReference>
<dbReference type="FunCoup" id="D8QLT7">
    <property type="interactions" value="227"/>
</dbReference>
<evidence type="ECO:0000259" key="9">
    <source>
        <dbReference type="Pfam" id="PF00324"/>
    </source>
</evidence>
<feature type="domain" description="Amino acid permease/ SLC12A" evidence="9">
    <location>
        <begin position="49"/>
        <end position="514"/>
    </location>
</feature>
<dbReference type="PANTHER" id="PTHR43341:SF18">
    <property type="entry name" value="AMINO ACID PERMEASE_ SLC12A DOMAIN-CONTAINING PROTEIN"/>
    <property type="match status" value="1"/>
</dbReference>
<evidence type="ECO:0000313" key="10">
    <source>
        <dbReference type="EMBL" id="EFI91165.1"/>
    </source>
</evidence>
<gene>
    <name evidence="10" type="ORF">SCHCODRAFT_238797</name>
</gene>
<keyword evidence="11" id="KW-1185">Reference proteome</keyword>
<evidence type="ECO:0000256" key="8">
    <source>
        <dbReference type="SAM" id="Phobius"/>
    </source>
</evidence>
<dbReference type="OrthoDB" id="10062876at2759"/>
<evidence type="ECO:0000256" key="4">
    <source>
        <dbReference type="ARBA" id="ARBA00022970"/>
    </source>
</evidence>
<keyword evidence="3 8" id="KW-0812">Transmembrane</keyword>
<evidence type="ECO:0000256" key="3">
    <source>
        <dbReference type="ARBA" id="ARBA00022692"/>
    </source>
</evidence>
<evidence type="ECO:0000313" key="11">
    <source>
        <dbReference type="Proteomes" id="UP000007431"/>
    </source>
</evidence>
<feature type="transmembrane region" description="Helical" evidence="8">
    <location>
        <begin position="382"/>
        <end position="401"/>
    </location>
</feature>
<dbReference type="Pfam" id="PF00324">
    <property type="entry name" value="AA_permease"/>
    <property type="match status" value="1"/>
</dbReference>
<feature type="transmembrane region" description="Helical" evidence="8">
    <location>
        <begin position="162"/>
        <end position="183"/>
    </location>
</feature>
<reference evidence="10 11" key="1">
    <citation type="journal article" date="2010" name="Nat. Biotechnol.">
        <title>Genome sequence of the model mushroom Schizophyllum commune.</title>
        <authorList>
            <person name="Ohm R.A."/>
            <person name="de Jong J.F."/>
            <person name="Lugones L.G."/>
            <person name="Aerts A."/>
            <person name="Kothe E."/>
            <person name="Stajich J.E."/>
            <person name="de Vries R.P."/>
            <person name="Record E."/>
            <person name="Levasseur A."/>
            <person name="Baker S.E."/>
            <person name="Bartholomew K.A."/>
            <person name="Coutinho P.M."/>
            <person name="Erdmann S."/>
            <person name="Fowler T.J."/>
            <person name="Gathman A.C."/>
            <person name="Lombard V."/>
            <person name="Henrissat B."/>
            <person name="Knabe N."/>
            <person name="Kuees U."/>
            <person name="Lilly W.W."/>
            <person name="Lindquist E."/>
            <person name="Lucas S."/>
            <person name="Magnuson J.K."/>
            <person name="Piumi F."/>
            <person name="Raudaskoski M."/>
            <person name="Salamov A."/>
            <person name="Schmutz J."/>
            <person name="Schwarze F.W.M.R."/>
            <person name="vanKuyk P.A."/>
            <person name="Horton J.S."/>
            <person name="Grigoriev I.V."/>
            <person name="Woesten H.A.B."/>
        </authorList>
    </citation>
    <scope>NUCLEOTIDE SEQUENCE [LARGE SCALE GENOMIC DNA]</scope>
    <source>
        <strain evidence="11">H4-8 / FGSC 9210</strain>
    </source>
</reference>
<dbReference type="Proteomes" id="UP000007431">
    <property type="component" value="Unassembled WGS sequence"/>
</dbReference>
<dbReference type="GeneID" id="9588665"/>
<feature type="compositionally biased region" description="Basic and acidic residues" evidence="7">
    <location>
        <begin position="1"/>
        <end position="17"/>
    </location>
</feature>
<keyword evidence="5 8" id="KW-1133">Transmembrane helix</keyword>
<comment type="subcellular location">
    <subcellularLocation>
        <location evidence="1">Membrane</location>
        <topology evidence="1">Multi-pass membrane protein</topology>
    </subcellularLocation>
</comment>
<dbReference type="EMBL" id="GL377319">
    <property type="protein sequence ID" value="EFI91165.1"/>
    <property type="molecule type" value="Genomic_DNA"/>
</dbReference>
<name>D8QLT7_SCHCM</name>
<feature type="transmembrane region" description="Helical" evidence="8">
    <location>
        <begin position="323"/>
        <end position="347"/>
    </location>
</feature>
<dbReference type="RefSeq" id="XP_003026068.1">
    <property type="nucleotide sequence ID" value="XM_003026022.1"/>
</dbReference>
<evidence type="ECO:0000256" key="1">
    <source>
        <dbReference type="ARBA" id="ARBA00004141"/>
    </source>
</evidence>
<proteinExistence type="predicted"/>
<keyword evidence="6 8" id="KW-0472">Membrane</keyword>
<evidence type="ECO:0000256" key="2">
    <source>
        <dbReference type="ARBA" id="ARBA00022448"/>
    </source>
</evidence>
<evidence type="ECO:0000256" key="7">
    <source>
        <dbReference type="SAM" id="MobiDB-lite"/>
    </source>
</evidence>
<accession>D8QLT7</accession>
<feature type="transmembrane region" description="Helical" evidence="8">
    <location>
        <begin position="416"/>
        <end position="436"/>
    </location>
</feature>
<feature type="transmembrane region" description="Helical" evidence="8">
    <location>
        <begin position="457"/>
        <end position="483"/>
    </location>
</feature>
<evidence type="ECO:0000256" key="5">
    <source>
        <dbReference type="ARBA" id="ARBA00022989"/>
    </source>
</evidence>
<dbReference type="InParanoid" id="D8QLT7"/>
<feature type="transmembrane region" description="Helical" evidence="8">
    <location>
        <begin position="73"/>
        <end position="101"/>
    </location>
</feature>
<dbReference type="VEuPathDB" id="FungiDB:SCHCODRAFT_01194376"/>
<dbReference type="STRING" id="578458.D8QLT7"/>
<dbReference type="eggNOG" id="KOG1286">
    <property type="taxonomic scope" value="Eukaryota"/>
</dbReference>
<dbReference type="GO" id="GO:0016020">
    <property type="term" value="C:membrane"/>
    <property type="evidence" value="ECO:0007669"/>
    <property type="project" value="UniProtKB-SubCell"/>
</dbReference>
<dbReference type="HOGENOM" id="CLU_007946_12_1_1"/>
<dbReference type="OMA" id="VHWINIE"/>
<dbReference type="GO" id="GO:0015171">
    <property type="term" value="F:amino acid transmembrane transporter activity"/>
    <property type="evidence" value="ECO:0007669"/>
    <property type="project" value="TreeGrafter"/>
</dbReference>
<feature type="transmembrane region" description="Helical" evidence="8">
    <location>
        <begin position="189"/>
        <end position="212"/>
    </location>
</feature>
<dbReference type="PANTHER" id="PTHR43341">
    <property type="entry name" value="AMINO ACID PERMEASE"/>
    <property type="match status" value="1"/>
</dbReference>
<feature type="transmembrane region" description="Helical" evidence="8">
    <location>
        <begin position="284"/>
        <end position="303"/>
    </location>
</feature>
<dbReference type="FunFam" id="1.20.1740.10:FF:000006">
    <property type="entry name" value="General amino acid permease"/>
    <property type="match status" value="1"/>
</dbReference>
<dbReference type="AlphaFoldDB" id="D8QLT7"/>
<dbReference type="Gene3D" id="1.20.1740.10">
    <property type="entry name" value="Amino acid/polyamine transporter I"/>
    <property type="match status" value="1"/>
</dbReference>
<protein>
    <recommendedName>
        <fullName evidence="9">Amino acid permease/ SLC12A domain-containing protein</fullName>
    </recommendedName>
</protein>
<dbReference type="KEGG" id="scm:SCHCO_01194376"/>
<dbReference type="InterPro" id="IPR004841">
    <property type="entry name" value="AA-permease/SLC12A_dom"/>
</dbReference>
<organism evidence="11">
    <name type="scientific">Schizophyllum commune (strain H4-8 / FGSC 9210)</name>
    <name type="common">Split gill fungus</name>
    <dbReference type="NCBI Taxonomy" id="578458"/>
    <lineage>
        <taxon>Eukaryota</taxon>
        <taxon>Fungi</taxon>
        <taxon>Dikarya</taxon>
        <taxon>Basidiomycota</taxon>
        <taxon>Agaricomycotina</taxon>
        <taxon>Agaricomycetes</taxon>
        <taxon>Agaricomycetidae</taxon>
        <taxon>Agaricales</taxon>
        <taxon>Schizophyllaceae</taxon>
        <taxon>Schizophyllum</taxon>
    </lineage>
</organism>
<feature type="region of interest" description="Disordered" evidence="7">
    <location>
        <begin position="1"/>
        <end position="21"/>
    </location>
</feature>
<evidence type="ECO:0000256" key="6">
    <source>
        <dbReference type="ARBA" id="ARBA00023136"/>
    </source>
</evidence>
<sequence length="550" mass="60730">MSLDEKSVLGDDKRSGDVEAVAEALDGPEEDIVDFDEKKDLKRGLHQRHIQMIALAGTIGTASRRYTRPSGQAIVQGGPLGAFLGYLITGCLAACAVISVAEMSALVPLSGAAIRHAEYFFDPALSFAEGWNSVYACCVGTPAEMSAVAVLMQFWTPVSNAVWITVFGILLLASNLFFVRVYGEIEFSLAMLKIMLIIGVILMGLVIDLGGVEGQERIGFRYWRDPVSPFVQYLDIPGPLGRFAGFWATLTSAAYSYSGIESITNAAAETKNPRRNIPKAAKRIFWRILIFYVLAILVVTMIVPSNNENLLSSTGTATQSPFVIAANLAGIKVVPHIINAVVLTSAWSSGNSGMLNGSRALYGIAREGHAPKVFTRCNRYGIPYVAVCSIGAFMALGYMTLDRSASVVFGWFQDLIASSILVYWIVICLVYLRFFYGCKRQGISRSELPWRGPFQPYAAWTGLFAFIVILLTQGYSVFIHGLWDTETFFSAYFNIPLILVLYFGFKIVKRTKIVSLEEMPIRHFIRIAQENPEKPEKPVRGWHKLNILWG</sequence>